<comment type="caution">
    <text evidence="2">The sequence shown here is derived from an EMBL/GenBank/DDBJ whole genome shotgun (WGS) entry which is preliminary data.</text>
</comment>
<feature type="compositionally biased region" description="Polar residues" evidence="1">
    <location>
        <begin position="27"/>
        <end position="47"/>
    </location>
</feature>
<evidence type="ECO:0000256" key="1">
    <source>
        <dbReference type="SAM" id="MobiDB-lite"/>
    </source>
</evidence>
<protein>
    <submittedName>
        <fullName evidence="2">Uncharacterized protein</fullName>
    </submittedName>
</protein>
<keyword evidence="3" id="KW-1185">Reference proteome</keyword>
<name>A0AAW1CPM9_9HEMI</name>
<gene>
    <name evidence="2" type="ORF">O3M35_004086</name>
</gene>
<reference evidence="2 3" key="1">
    <citation type="submission" date="2022-12" db="EMBL/GenBank/DDBJ databases">
        <title>Chromosome-level genome assembly of true bugs.</title>
        <authorList>
            <person name="Ma L."/>
            <person name="Li H."/>
        </authorList>
    </citation>
    <scope>NUCLEOTIDE SEQUENCE [LARGE SCALE GENOMIC DNA]</scope>
    <source>
        <strain evidence="2">Lab_2022b</strain>
    </source>
</reference>
<sequence length="175" mass="19880">MSRDANKLIQYTDWFSDCEDNHDNSKTKTPSRQTARTPTDSEASTPDSPVVWNYNLPLVDQETKDAAKKLDLGIRAWKRKRRSQTDSSPTGIRFKKDFFLSRFRLAALSEISNNEVIDGSETSKVVESVSSENGISEQHHHQTDLFSKDVPSDKENLLSDENDLLFLEVDLNSIT</sequence>
<proteinExistence type="predicted"/>
<dbReference type="EMBL" id="JAPXFL010000013">
    <property type="protein sequence ID" value="KAK9498225.1"/>
    <property type="molecule type" value="Genomic_DNA"/>
</dbReference>
<evidence type="ECO:0000313" key="2">
    <source>
        <dbReference type="EMBL" id="KAK9498225.1"/>
    </source>
</evidence>
<feature type="region of interest" description="Disordered" evidence="1">
    <location>
        <begin position="17"/>
        <end position="48"/>
    </location>
</feature>
<accession>A0AAW1CPM9</accession>
<dbReference type="AlphaFoldDB" id="A0AAW1CPM9"/>
<dbReference type="Proteomes" id="UP001461498">
    <property type="component" value="Unassembled WGS sequence"/>
</dbReference>
<organism evidence="2 3">
    <name type="scientific">Rhynocoris fuscipes</name>
    <dbReference type="NCBI Taxonomy" id="488301"/>
    <lineage>
        <taxon>Eukaryota</taxon>
        <taxon>Metazoa</taxon>
        <taxon>Ecdysozoa</taxon>
        <taxon>Arthropoda</taxon>
        <taxon>Hexapoda</taxon>
        <taxon>Insecta</taxon>
        <taxon>Pterygota</taxon>
        <taxon>Neoptera</taxon>
        <taxon>Paraneoptera</taxon>
        <taxon>Hemiptera</taxon>
        <taxon>Heteroptera</taxon>
        <taxon>Panheteroptera</taxon>
        <taxon>Cimicomorpha</taxon>
        <taxon>Reduviidae</taxon>
        <taxon>Harpactorinae</taxon>
        <taxon>Harpactorini</taxon>
        <taxon>Rhynocoris</taxon>
    </lineage>
</organism>
<evidence type="ECO:0000313" key="3">
    <source>
        <dbReference type="Proteomes" id="UP001461498"/>
    </source>
</evidence>